<feature type="region of interest" description="Disordered" evidence="1">
    <location>
        <begin position="307"/>
        <end position="334"/>
    </location>
</feature>
<organism evidence="2 3">
    <name type="scientific">Scleropages formosus</name>
    <name type="common">Asian bonytongue</name>
    <name type="synonym">Osteoglossum formosum</name>
    <dbReference type="NCBI Taxonomy" id="113540"/>
    <lineage>
        <taxon>Eukaryota</taxon>
        <taxon>Metazoa</taxon>
        <taxon>Chordata</taxon>
        <taxon>Craniata</taxon>
        <taxon>Vertebrata</taxon>
        <taxon>Euteleostomi</taxon>
        <taxon>Actinopterygii</taxon>
        <taxon>Neopterygii</taxon>
        <taxon>Teleostei</taxon>
        <taxon>Osteoglossocephala</taxon>
        <taxon>Osteoglossomorpha</taxon>
        <taxon>Osteoglossiformes</taxon>
        <taxon>Osteoglossidae</taxon>
        <taxon>Scleropages</taxon>
    </lineage>
</organism>
<name>A0A8C9VLH7_SCLFO</name>
<proteinExistence type="predicted"/>
<dbReference type="CTD" id="100536360"/>
<dbReference type="Ensembl" id="ENSSFOT00015056203.1">
    <property type="protein sequence ID" value="ENSSFOP00015061740.1"/>
    <property type="gene ID" value="ENSSFOG00015030433.1"/>
</dbReference>
<feature type="region of interest" description="Disordered" evidence="1">
    <location>
        <begin position="264"/>
        <end position="291"/>
    </location>
</feature>
<dbReference type="KEGG" id="sfm:108925008"/>
<dbReference type="Pfam" id="PF15479">
    <property type="entry name" value="DUF4639"/>
    <property type="match status" value="1"/>
</dbReference>
<feature type="region of interest" description="Disordered" evidence="1">
    <location>
        <begin position="145"/>
        <end position="165"/>
    </location>
</feature>
<evidence type="ECO:0000313" key="2">
    <source>
        <dbReference type="Ensembl" id="ENSSFOP00015061740.1"/>
    </source>
</evidence>
<keyword evidence="3" id="KW-1185">Reference proteome</keyword>
<gene>
    <name evidence="2" type="primary">c6h2orf81</name>
</gene>
<dbReference type="AlphaFoldDB" id="A0A8C9VLH7"/>
<dbReference type="GeneTree" id="ENSGT00940000167385"/>
<dbReference type="PANTHER" id="PTHR34438:SF1">
    <property type="entry name" value="CHROMOSOME 2 OPEN READING FRAME 81"/>
    <property type="match status" value="1"/>
</dbReference>
<dbReference type="PANTHER" id="PTHR34438">
    <property type="entry name" value="SI:DKEY-97L20.6"/>
    <property type="match status" value="1"/>
</dbReference>
<dbReference type="InterPro" id="IPR028042">
    <property type="entry name" value="DUF4639"/>
</dbReference>
<dbReference type="Proteomes" id="UP000694397">
    <property type="component" value="Chromosome 6"/>
</dbReference>
<feature type="region of interest" description="Disordered" evidence="1">
    <location>
        <begin position="208"/>
        <end position="243"/>
    </location>
</feature>
<reference evidence="2" key="3">
    <citation type="submission" date="2025-09" db="UniProtKB">
        <authorList>
            <consortium name="Ensembl"/>
        </authorList>
    </citation>
    <scope>IDENTIFICATION</scope>
</reference>
<dbReference type="OrthoDB" id="193650at2759"/>
<evidence type="ECO:0000256" key="1">
    <source>
        <dbReference type="SAM" id="MobiDB-lite"/>
    </source>
</evidence>
<feature type="region of interest" description="Disordered" evidence="1">
    <location>
        <begin position="1"/>
        <end position="31"/>
    </location>
</feature>
<sequence>MSRPAKSRGEKGRTFSASVPPPLPSPAKPVDIIPGRLSKSDWLAMVEQEEGEEVVAEILHELMQRVMEKCYKLYLERQLVPFVVSRAQDTLVQLVGCLFPGRDEGEGLDSTLHWVEDTEPQPCSTDSWAQGCVPVVHAKMPPHALEQDGTKEHASHKKKMDSMEPQGRLSLQSVALMPTPPLKKEQRRTRLPPRRVVPKVSVSLPRLIGSPSSSVSPKEEPLLRNQHGRAKTLPKPIDSRVTKLDPGHYRKQIVWPAFEVLEPNVSQHSPQKVSPVSRPKQEKRYTRRFASQGPSALFCSPQASYQRSSLDGGLRPLSSDSGWQEQDHPQPWVPHTSMLQLDSMELSPGVVLRDPLDVHSSSYRRLHEPDHRQNLKPIRSSVPTPLLSVHQVVSGPPSCIPSLSLSPDNE</sequence>
<reference evidence="2 3" key="1">
    <citation type="submission" date="2019-04" db="EMBL/GenBank/DDBJ databases">
        <authorList>
            <consortium name="Wellcome Sanger Institute Data Sharing"/>
        </authorList>
    </citation>
    <scope>NUCLEOTIDE SEQUENCE [LARGE SCALE GENOMIC DNA]</scope>
</reference>
<feature type="compositionally biased region" description="Polar residues" evidence="1">
    <location>
        <begin position="264"/>
        <end position="274"/>
    </location>
</feature>
<reference evidence="2" key="2">
    <citation type="submission" date="2025-08" db="UniProtKB">
        <authorList>
            <consortium name="Ensembl"/>
        </authorList>
    </citation>
    <scope>IDENTIFICATION</scope>
</reference>
<protein>
    <submittedName>
        <fullName evidence="2">Uncharacterized protein</fullName>
    </submittedName>
</protein>
<accession>A0A8C9VLH7</accession>
<evidence type="ECO:0000313" key="3">
    <source>
        <dbReference type="Proteomes" id="UP000694397"/>
    </source>
</evidence>